<proteinExistence type="predicted"/>
<dbReference type="Pfam" id="PF02518">
    <property type="entry name" value="HATPase_c"/>
    <property type="match status" value="1"/>
</dbReference>
<dbReference type="GO" id="GO:0005886">
    <property type="term" value="C:plasma membrane"/>
    <property type="evidence" value="ECO:0007669"/>
    <property type="project" value="UniProtKB-SubCell"/>
</dbReference>
<dbReference type="InterPro" id="IPR003594">
    <property type="entry name" value="HATPase_dom"/>
</dbReference>
<evidence type="ECO:0000313" key="17">
    <source>
        <dbReference type="EMBL" id="AMG76349.1"/>
    </source>
</evidence>
<dbReference type="SMART" id="SM00304">
    <property type="entry name" value="HAMP"/>
    <property type="match status" value="1"/>
</dbReference>
<dbReference type="PRINTS" id="PR00344">
    <property type="entry name" value="BCTRLSENSOR"/>
</dbReference>
<feature type="transmembrane region" description="Helical" evidence="14">
    <location>
        <begin position="163"/>
        <end position="183"/>
    </location>
</feature>
<protein>
    <recommendedName>
        <fullName evidence="3">histidine kinase</fullName>
        <ecNumber evidence="3">2.7.13.3</ecNumber>
    </recommendedName>
</protein>
<keyword evidence="18" id="KW-1185">Reference proteome</keyword>
<keyword evidence="4" id="KW-1003">Cell membrane</keyword>
<dbReference type="Gene3D" id="1.10.287.130">
    <property type="match status" value="1"/>
</dbReference>
<evidence type="ECO:0000256" key="8">
    <source>
        <dbReference type="ARBA" id="ARBA00022741"/>
    </source>
</evidence>
<evidence type="ECO:0000256" key="14">
    <source>
        <dbReference type="SAM" id="Phobius"/>
    </source>
</evidence>
<keyword evidence="13 14" id="KW-0472">Membrane</keyword>
<dbReference type="InterPro" id="IPR005467">
    <property type="entry name" value="His_kinase_dom"/>
</dbReference>
<comment type="subcellular location">
    <subcellularLocation>
        <location evidence="2">Cell inner membrane</location>
        <topology evidence="2">Multi-pass membrane protein</topology>
    </subcellularLocation>
</comment>
<dbReference type="InterPro" id="IPR050980">
    <property type="entry name" value="2C_sensor_his_kinase"/>
</dbReference>
<keyword evidence="7 14" id="KW-0812">Transmembrane</keyword>
<organism evidence="17 18">
    <name type="scientific">Sphingopyxis granuli</name>
    <dbReference type="NCBI Taxonomy" id="267128"/>
    <lineage>
        <taxon>Bacteria</taxon>
        <taxon>Pseudomonadati</taxon>
        <taxon>Pseudomonadota</taxon>
        <taxon>Alphaproteobacteria</taxon>
        <taxon>Sphingomonadales</taxon>
        <taxon>Sphingomonadaceae</taxon>
        <taxon>Sphingopyxis</taxon>
    </lineage>
</organism>
<gene>
    <name evidence="17" type="ORF">SGRAN_4021</name>
</gene>
<dbReference type="SUPFAM" id="SSF55874">
    <property type="entry name" value="ATPase domain of HSP90 chaperone/DNA topoisomerase II/histidine kinase"/>
    <property type="match status" value="1"/>
</dbReference>
<keyword evidence="6 17" id="KW-0808">Transferase</keyword>
<keyword evidence="12" id="KW-0902">Two-component regulatory system</keyword>
<dbReference type="InterPro" id="IPR036890">
    <property type="entry name" value="HATPase_C_sf"/>
</dbReference>
<dbReference type="SMART" id="SM00387">
    <property type="entry name" value="HATPase_c"/>
    <property type="match status" value="1"/>
</dbReference>
<evidence type="ECO:0000259" key="16">
    <source>
        <dbReference type="PROSITE" id="PS50885"/>
    </source>
</evidence>
<comment type="catalytic activity">
    <reaction evidence="1">
        <text>ATP + protein L-histidine = ADP + protein N-phospho-L-histidine.</text>
        <dbReference type="EC" id="2.7.13.3"/>
    </reaction>
</comment>
<keyword evidence="5" id="KW-0597">Phosphoprotein</keyword>
<dbReference type="InterPro" id="IPR004358">
    <property type="entry name" value="Sig_transdc_His_kin-like_C"/>
</dbReference>
<keyword evidence="4" id="KW-0997">Cell inner membrane</keyword>
<evidence type="ECO:0000256" key="13">
    <source>
        <dbReference type="ARBA" id="ARBA00023136"/>
    </source>
</evidence>
<evidence type="ECO:0000256" key="12">
    <source>
        <dbReference type="ARBA" id="ARBA00023012"/>
    </source>
</evidence>
<reference evidence="17 18" key="1">
    <citation type="journal article" date="2016" name="BMC Genomics">
        <title>Genomic analysis of the nitrate-respiring Sphingopyxis granuli (formerly Sphingomonas macrogoltabida) strain TFA.</title>
        <authorList>
            <person name="Garcia-Romero I."/>
            <person name="Perez-Pulido A.J."/>
            <person name="Gonzalez-Flores Y.E."/>
            <person name="Reyes-Ramirez F."/>
            <person name="Santero E."/>
            <person name="Floriano B."/>
        </authorList>
    </citation>
    <scope>NUCLEOTIDE SEQUENCE [LARGE SCALE GENOMIC DNA]</scope>
    <source>
        <strain evidence="17 18">TFA</strain>
    </source>
</reference>
<sequence>MAMRHLRSMGMVGRIALVVAAALLLELLGNIALHRWQEPELVSADQVRRIAARLVEAERVAVAAPVPDRGRAMHALAGDGMTLNWVARTVITDIGAAPVRLGAMRDRMTRSEPSLAAGELRLTLIPSTAPGRRDLLGARRLADGSFVTFRISPFLGAPPRPNMVVAMHLLLTLSVLLVAVLMVRALIRPLRDLAEAADATGHGRTGAFRIDGPPEVRRVAAAFSAMQARLIRTMDDHTQSLIAVSHDLRTPIQRLHLRASLIDDPETREAMAVDLREMEHFIGSTLSYFRSGDEEAPRLVDLAAIVTTAVDTAADLGADIRYQGPDRFETMARPVAMKRAITNLIDNARRHARRIDVSMHTDPEAIAIDIDDDGPGIAPELRAEAVLPFRRLEVGAAQRPGGAGLGLAAADRAMATMGGKLILANSPLGGLKARLAFPNSTEGA</sequence>
<dbReference type="InterPro" id="IPR003660">
    <property type="entry name" value="HAMP_dom"/>
</dbReference>
<evidence type="ECO:0000256" key="6">
    <source>
        <dbReference type="ARBA" id="ARBA00022679"/>
    </source>
</evidence>
<evidence type="ECO:0000256" key="5">
    <source>
        <dbReference type="ARBA" id="ARBA00022553"/>
    </source>
</evidence>
<dbReference type="Gene3D" id="3.30.565.10">
    <property type="entry name" value="Histidine kinase-like ATPase, C-terminal domain"/>
    <property type="match status" value="1"/>
</dbReference>
<evidence type="ECO:0000313" key="18">
    <source>
        <dbReference type="Proteomes" id="UP000058599"/>
    </source>
</evidence>
<keyword evidence="8" id="KW-0547">Nucleotide-binding</keyword>
<dbReference type="SUPFAM" id="SSF47384">
    <property type="entry name" value="Homodimeric domain of signal transducing histidine kinase"/>
    <property type="match status" value="1"/>
</dbReference>
<keyword evidence="10" id="KW-0067">ATP-binding</keyword>
<dbReference type="GO" id="GO:0005524">
    <property type="term" value="F:ATP binding"/>
    <property type="evidence" value="ECO:0007669"/>
    <property type="project" value="UniProtKB-KW"/>
</dbReference>
<evidence type="ECO:0000256" key="11">
    <source>
        <dbReference type="ARBA" id="ARBA00022989"/>
    </source>
</evidence>
<feature type="domain" description="Histidine kinase" evidence="15">
    <location>
        <begin position="243"/>
        <end position="441"/>
    </location>
</feature>
<dbReference type="InterPro" id="IPR036097">
    <property type="entry name" value="HisK_dim/P_sf"/>
</dbReference>
<name>A0AA86GNJ5_9SPHN</name>
<evidence type="ECO:0000256" key="4">
    <source>
        <dbReference type="ARBA" id="ARBA00022519"/>
    </source>
</evidence>
<dbReference type="Proteomes" id="UP000058599">
    <property type="component" value="Chromosome"/>
</dbReference>
<evidence type="ECO:0000259" key="15">
    <source>
        <dbReference type="PROSITE" id="PS50109"/>
    </source>
</evidence>
<feature type="domain" description="HAMP" evidence="16">
    <location>
        <begin position="184"/>
        <end position="235"/>
    </location>
</feature>
<dbReference type="GO" id="GO:0000155">
    <property type="term" value="F:phosphorelay sensor kinase activity"/>
    <property type="evidence" value="ECO:0007669"/>
    <property type="project" value="InterPro"/>
</dbReference>
<dbReference type="EMBL" id="CP012199">
    <property type="protein sequence ID" value="AMG76349.1"/>
    <property type="molecule type" value="Genomic_DNA"/>
</dbReference>
<dbReference type="PANTHER" id="PTHR44936:SF5">
    <property type="entry name" value="SENSOR HISTIDINE KINASE ENVZ"/>
    <property type="match status" value="1"/>
</dbReference>
<keyword evidence="11 14" id="KW-1133">Transmembrane helix</keyword>
<dbReference type="PANTHER" id="PTHR44936">
    <property type="entry name" value="SENSOR PROTEIN CREC"/>
    <property type="match status" value="1"/>
</dbReference>
<dbReference type="EC" id="2.7.13.3" evidence="3"/>
<evidence type="ECO:0000256" key="1">
    <source>
        <dbReference type="ARBA" id="ARBA00000085"/>
    </source>
</evidence>
<evidence type="ECO:0000256" key="2">
    <source>
        <dbReference type="ARBA" id="ARBA00004429"/>
    </source>
</evidence>
<keyword evidence="9 17" id="KW-0418">Kinase</keyword>
<accession>A0AA86GNJ5</accession>
<evidence type="ECO:0000256" key="7">
    <source>
        <dbReference type="ARBA" id="ARBA00022692"/>
    </source>
</evidence>
<dbReference type="PROSITE" id="PS50885">
    <property type="entry name" value="HAMP"/>
    <property type="match status" value="1"/>
</dbReference>
<dbReference type="CDD" id="cd06225">
    <property type="entry name" value="HAMP"/>
    <property type="match status" value="1"/>
</dbReference>
<evidence type="ECO:0000256" key="10">
    <source>
        <dbReference type="ARBA" id="ARBA00022840"/>
    </source>
</evidence>
<dbReference type="PROSITE" id="PS50109">
    <property type="entry name" value="HIS_KIN"/>
    <property type="match status" value="1"/>
</dbReference>
<dbReference type="AlphaFoldDB" id="A0AA86GNJ5"/>
<evidence type="ECO:0000256" key="3">
    <source>
        <dbReference type="ARBA" id="ARBA00012438"/>
    </source>
</evidence>
<evidence type="ECO:0000256" key="9">
    <source>
        <dbReference type="ARBA" id="ARBA00022777"/>
    </source>
</evidence>
<dbReference type="Pfam" id="PF00672">
    <property type="entry name" value="HAMP"/>
    <property type="match status" value="1"/>
</dbReference>
<dbReference type="KEGG" id="sgi:SGRAN_4021"/>